<reference evidence="1" key="1">
    <citation type="submission" date="2023-04" db="EMBL/GenBank/DDBJ databases">
        <authorList>
            <consortium name="ELIXIR-Norway"/>
        </authorList>
    </citation>
    <scope>NUCLEOTIDE SEQUENCE [LARGE SCALE GENOMIC DNA]</scope>
</reference>
<accession>A0ABN8XKT6</accession>
<evidence type="ECO:0000313" key="1">
    <source>
        <dbReference type="EMBL" id="CAI9149484.1"/>
    </source>
</evidence>
<dbReference type="EMBL" id="CATKSN020000328">
    <property type="protein sequence ID" value="CAI9149484.1"/>
    <property type="molecule type" value="Genomic_DNA"/>
</dbReference>
<name>A0ABN8XKT6_RANTA</name>
<evidence type="ECO:0000313" key="2">
    <source>
        <dbReference type="Proteomes" id="UP001176941"/>
    </source>
</evidence>
<comment type="caution">
    <text evidence="1">The sequence shown here is derived from an EMBL/GenBank/DDBJ whole genome shotgun (WGS) entry which is preliminary data.</text>
</comment>
<keyword evidence="2" id="KW-1185">Reference proteome</keyword>
<dbReference type="Proteomes" id="UP001176941">
    <property type="component" value="Unassembled WGS sequence"/>
</dbReference>
<sequence length="238" mass="26154">MCLSRQHGIYTALCISASFQGLPSRHQAAKQECKEPSMSPAVLSHLRLCAANKRERRRVPLYRLTRGWPRFSAAVRHVFAGRRTATHLPVSNRTEDGPHSFPSTGGCLSSTADMRTPVAQVCSRPRILSHSCSNVNRHSSENPCSAVRSPAMSEHISAFDIPYGSMLTGTTSSAILFKTAGEHHLTVVSTPNFFSGINSSDKYSSDAAEVPQQVARFKLHGARHFRSQSFWCSAEIRA</sequence>
<gene>
    <name evidence="1" type="ORF">MRATA1EN1_LOCUS31102</name>
</gene>
<protein>
    <submittedName>
        <fullName evidence="1">Uncharacterized protein</fullName>
    </submittedName>
</protein>
<proteinExistence type="predicted"/>
<organism evidence="1 2">
    <name type="scientific">Rangifer tarandus platyrhynchus</name>
    <name type="common">Svalbard reindeer</name>
    <dbReference type="NCBI Taxonomy" id="3082113"/>
    <lineage>
        <taxon>Eukaryota</taxon>
        <taxon>Metazoa</taxon>
        <taxon>Chordata</taxon>
        <taxon>Craniata</taxon>
        <taxon>Vertebrata</taxon>
        <taxon>Euteleostomi</taxon>
        <taxon>Mammalia</taxon>
        <taxon>Eutheria</taxon>
        <taxon>Laurasiatheria</taxon>
        <taxon>Artiodactyla</taxon>
        <taxon>Ruminantia</taxon>
        <taxon>Pecora</taxon>
        <taxon>Cervidae</taxon>
        <taxon>Odocoileinae</taxon>
        <taxon>Rangifer</taxon>
    </lineage>
</organism>